<feature type="region of interest" description="Disordered" evidence="3">
    <location>
        <begin position="24"/>
        <end position="45"/>
    </location>
</feature>
<evidence type="ECO:0000313" key="5">
    <source>
        <dbReference type="EMBL" id="GAA4134479.1"/>
    </source>
</evidence>
<dbReference type="Gene3D" id="2.120.10.80">
    <property type="entry name" value="Kelch-type beta propeller"/>
    <property type="match status" value="2"/>
</dbReference>
<evidence type="ECO:0000256" key="2">
    <source>
        <dbReference type="ARBA" id="ARBA00022737"/>
    </source>
</evidence>
<keyword evidence="4" id="KW-0732">Signal</keyword>
<dbReference type="InterPro" id="IPR015915">
    <property type="entry name" value="Kelch-typ_b-propeller"/>
</dbReference>
<evidence type="ECO:0000256" key="4">
    <source>
        <dbReference type="SAM" id="SignalP"/>
    </source>
</evidence>
<keyword evidence="6" id="KW-1185">Reference proteome</keyword>
<dbReference type="Pfam" id="PF24681">
    <property type="entry name" value="Kelch_KLHDC2_KLHL20_DRC7"/>
    <property type="match status" value="1"/>
</dbReference>
<reference evidence="6" key="1">
    <citation type="journal article" date="2019" name="Int. J. Syst. Evol. Microbiol.">
        <title>The Global Catalogue of Microorganisms (GCM) 10K type strain sequencing project: providing services to taxonomists for standard genome sequencing and annotation.</title>
        <authorList>
            <consortium name="The Broad Institute Genomics Platform"/>
            <consortium name="The Broad Institute Genome Sequencing Center for Infectious Disease"/>
            <person name="Wu L."/>
            <person name="Ma J."/>
        </authorList>
    </citation>
    <scope>NUCLEOTIDE SEQUENCE [LARGE SCALE GENOMIC DNA]</scope>
    <source>
        <strain evidence="6">JCM 16704</strain>
    </source>
</reference>
<feature type="chain" id="PRO_5047402392" evidence="4">
    <location>
        <begin position="25"/>
        <end position="328"/>
    </location>
</feature>
<gene>
    <name evidence="5" type="ORF">GCM10022216_07550</name>
</gene>
<accession>A0ABP7YDA7</accession>
<protein>
    <submittedName>
        <fullName evidence="5">Kelch repeat-containing protein</fullName>
    </submittedName>
</protein>
<evidence type="ECO:0000256" key="1">
    <source>
        <dbReference type="ARBA" id="ARBA00022441"/>
    </source>
</evidence>
<dbReference type="Proteomes" id="UP001500101">
    <property type="component" value="Unassembled WGS sequence"/>
</dbReference>
<dbReference type="SUPFAM" id="SSF117281">
    <property type="entry name" value="Kelch motif"/>
    <property type="match status" value="2"/>
</dbReference>
<proteinExistence type="predicted"/>
<dbReference type="EMBL" id="BAAAZI010000004">
    <property type="protein sequence ID" value="GAA4134479.1"/>
    <property type="molecule type" value="Genomic_DNA"/>
</dbReference>
<keyword evidence="1" id="KW-0880">Kelch repeat</keyword>
<evidence type="ECO:0000256" key="3">
    <source>
        <dbReference type="SAM" id="MobiDB-lite"/>
    </source>
</evidence>
<organism evidence="5 6">
    <name type="scientific">Sphingobacterium kyonggiense</name>
    <dbReference type="NCBI Taxonomy" id="714075"/>
    <lineage>
        <taxon>Bacteria</taxon>
        <taxon>Pseudomonadati</taxon>
        <taxon>Bacteroidota</taxon>
        <taxon>Sphingobacteriia</taxon>
        <taxon>Sphingobacteriales</taxon>
        <taxon>Sphingobacteriaceae</taxon>
        <taxon>Sphingobacterium</taxon>
    </lineage>
</organism>
<dbReference type="PANTHER" id="PTHR45632:SF3">
    <property type="entry name" value="KELCH-LIKE PROTEIN 32"/>
    <property type="match status" value="1"/>
</dbReference>
<comment type="caution">
    <text evidence="5">The sequence shown here is derived from an EMBL/GenBank/DDBJ whole genome shotgun (WGS) entry which is preliminary data.</text>
</comment>
<feature type="signal peptide" evidence="4">
    <location>
        <begin position="1"/>
        <end position="24"/>
    </location>
</feature>
<dbReference type="PANTHER" id="PTHR45632">
    <property type="entry name" value="LD33804P"/>
    <property type="match status" value="1"/>
</dbReference>
<keyword evidence="2" id="KW-0677">Repeat</keyword>
<evidence type="ECO:0000313" key="6">
    <source>
        <dbReference type="Proteomes" id="UP001500101"/>
    </source>
</evidence>
<sequence length="328" mass="35723">MNKKNWLVLVLVAALAITSFNSCKKDEEGDTETGPTEWTRSTVFPEDPRNGASTFTINNVAYVVGGYLKTNEVLADNHAFNGSQWSTKANFIGPARHSAVGFAVNGKGYVGLGFGGEGVGELKDFYQYDPTANTWKKIADFPGEARFGAVAFSIGNYGYVGLGATSTDKTFSDIYKYDPAADKWTKDETTSFAFKKAYAYAFVINNVAYVGGGYSNNTATDDFYKFDGTKWEKLGSLKTDSYDARRYNASTFVIGNNGYVVAGRSASGLSGTVWKFSPSDNSWTEKHEPLPSAREKAVSFAIGDKGYIATGSSGTSYFDDNWEFVPVR</sequence>
<name>A0ABP7YDA7_9SPHI</name>
<dbReference type="RefSeq" id="WP_344673348.1">
    <property type="nucleotide sequence ID" value="NZ_BAAAZI010000004.1"/>
</dbReference>